<evidence type="ECO:0000313" key="2">
    <source>
        <dbReference type="EMBL" id="MBB4267979.1"/>
    </source>
</evidence>
<dbReference type="RefSeq" id="WP_221238551.1">
    <property type="nucleotide sequence ID" value="NZ_JACIGK010000041.1"/>
</dbReference>
<proteinExistence type="predicted"/>
<organism evidence="2 3">
    <name type="scientific">Roseospira visakhapatnamensis</name>
    <dbReference type="NCBI Taxonomy" id="390880"/>
    <lineage>
        <taxon>Bacteria</taxon>
        <taxon>Pseudomonadati</taxon>
        <taxon>Pseudomonadota</taxon>
        <taxon>Alphaproteobacteria</taxon>
        <taxon>Rhodospirillales</taxon>
        <taxon>Rhodospirillaceae</taxon>
        <taxon>Roseospira</taxon>
    </lineage>
</organism>
<dbReference type="PANTHER" id="PTHR15020">
    <property type="entry name" value="FLAVIN REDUCTASE-RELATED"/>
    <property type="match status" value="1"/>
</dbReference>
<evidence type="ECO:0000313" key="3">
    <source>
        <dbReference type="Proteomes" id="UP000554286"/>
    </source>
</evidence>
<accession>A0A7W6WBF7</accession>
<name>A0A7W6WBF7_9PROT</name>
<dbReference type="Gene3D" id="3.40.50.720">
    <property type="entry name" value="NAD(P)-binding Rossmann-like Domain"/>
    <property type="match status" value="1"/>
</dbReference>
<dbReference type="SUPFAM" id="SSF51735">
    <property type="entry name" value="NAD(P)-binding Rossmann-fold domains"/>
    <property type="match status" value="1"/>
</dbReference>
<dbReference type="Pfam" id="PF13460">
    <property type="entry name" value="NAD_binding_10"/>
    <property type="match status" value="1"/>
</dbReference>
<dbReference type="AlphaFoldDB" id="A0A7W6WBF7"/>
<reference evidence="2 3" key="1">
    <citation type="submission" date="2020-08" db="EMBL/GenBank/DDBJ databases">
        <title>Genome sequencing of Purple Non-Sulfur Bacteria from various extreme environments.</title>
        <authorList>
            <person name="Mayer M."/>
        </authorList>
    </citation>
    <scope>NUCLEOTIDE SEQUENCE [LARGE SCALE GENOMIC DNA]</scope>
    <source>
        <strain evidence="2 3">JA131</strain>
    </source>
</reference>
<comment type="caution">
    <text evidence="2">The sequence shown here is derived from an EMBL/GenBank/DDBJ whole genome shotgun (WGS) entry which is preliminary data.</text>
</comment>
<dbReference type="InterPro" id="IPR036291">
    <property type="entry name" value="NAD(P)-bd_dom_sf"/>
</dbReference>
<dbReference type="InterPro" id="IPR016040">
    <property type="entry name" value="NAD(P)-bd_dom"/>
</dbReference>
<protein>
    <submittedName>
        <fullName evidence="2">Nucleoside-diphosphate-sugar epimerase</fullName>
    </submittedName>
</protein>
<feature type="domain" description="NAD(P)-binding" evidence="1">
    <location>
        <begin position="17"/>
        <end position="203"/>
    </location>
</feature>
<evidence type="ECO:0000259" key="1">
    <source>
        <dbReference type="Pfam" id="PF13460"/>
    </source>
</evidence>
<sequence length="233" mass="23744">MNALGDPRTRRRLMLFGGARGTGLEVARLARERGWTVVALARPTSSLDGLVALGCTVVIGDALDTGHVSGMLRVHGTGASVVCSLGGGPGDIAPDGRGVTTVVDAMVATGLRRLVMVSSLGAGDSRPFASERLIAAIGKVLEEKSRAEAHARAAGLDLTIIRPGGLVTTPASGEGALFDDRRVHGRIGRGDLAALILHCLETPASIGRTLSAIDRTTLTGPAAPVAAFPAHAP</sequence>
<dbReference type="Proteomes" id="UP000554286">
    <property type="component" value="Unassembled WGS sequence"/>
</dbReference>
<keyword evidence="3" id="KW-1185">Reference proteome</keyword>
<dbReference type="EMBL" id="JACIGK010000041">
    <property type="protein sequence ID" value="MBB4267979.1"/>
    <property type="molecule type" value="Genomic_DNA"/>
</dbReference>
<dbReference type="PANTHER" id="PTHR15020:SF45">
    <property type="entry name" value="NAD(P)-BINDING DOMAIN-CONTAINING PROTEIN"/>
    <property type="match status" value="1"/>
</dbReference>
<gene>
    <name evidence="2" type="ORF">GGD89_003632</name>
</gene>